<evidence type="ECO:0000313" key="2">
    <source>
        <dbReference type="EMBL" id="MBE1582349.1"/>
    </source>
</evidence>
<gene>
    <name evidence="2" type="ORF">H4W80_000607</name>
</gene>
<evidence type="ECO:0008006" key="4">
    <source>
        <dbReference type="Google" id="ProtNLM"/>
    </source>
</evidence>
<name>A0ABR9LNW3_9ACTN</name>
<keyword evidence="3" id="KW-1185">Reference proteome</keyword>
<dbReference type="RefSeq" id="WP_192783640.1">
    <property type="nucleotide sequence ID" value="NZ_JADBEK010000001.1"/>
</dbReference>
<dbReference type="Proteomes" id="UP000633509">
    <property type="component" value="Unassembled WGS sequence"/>
</dbReference>
<dbReference type="InterPro" id="IPR029475">
    <property type="entry name" value="DUF6807"/>
</dbReference>
<organism evidence="2 3">
    <name type="scientific">Nonomuraea angiospora</name>
    <dbReference type="NCBI Taxonomy" id="46172"/>
    <lineage>
        <taxon>Bacteria</taxon>
        <taxon>Bacillati</taxon>
        <taxon>Actinomycetota</taxon>
        <taxon>Actinomycetes</taxon>
        <taxon>Streptosporangiales</taxon>
        <taxon>Streptosporangiaceae</taxon>
        <taxon>Nonomuraea</taxon>
    </lineage>
</organism>
<dbReference type="EMBL" id="JADBEK010000001">
    <property type="protein sequence ID" value="MBE1582349.1"/>
    <property type="molecule type" value="Genomic_DNA"/>
</dbReference>
<feature type="region of interest" description="Disordered" evidence="1">
    <location>
        <begin position="322"/>
        <end position="359"/>
    </location>
</feature>
<evidence type="ECO:0000256" key="1">
    <source>
        <dbReference type="SAM" id="MobiDB-lite"/>
    </source>
</evidence>
<comment type="caution">
    <text evidence="2">The sequence shown here is derived from an EMBL/GenBank/DDBJ whole genome shotgun (WGS) entry which is preliminary data.</text>
</comment>
<proteinExistence type="predicted"/>
<evidence type="ECO:0000313" key="3">
    <source>
        <dbReference type="Proteomes" id="UP000633509"/>
    </source>
</evidence>
<accession>A0ABR9LNW3</accession>
<sequence>MSAEVLRLDGREVAIYVWQPEAPASSSPRPFLHPVRTLAGRTVTDAVPVSHPHQFGIGVAYPDIHGVNFWGGRTFVSGHGPAWLDNHGSQRHERWERRGGGELAHSLRWLGPDERMLLRERRVIGCEQVSGSVWSLSVRSRLANVTDRPLEVRSPAASGRVGAGYGGFFWRGPAVPGATVLSPAGTGVEPVHGHSAEWVAVAVADWTMVFAPGDADTARDRWFVRARDYLGVGSSVAWDAPLVLQPGEEIARHVVTLIADGALNADSAAELVAENGRGAATSGAAASGAAASGAAASGAAASGAATDGAATDGAATDGAATDGAATDGVATDGVADHGLPAADRPVLDGTPGFHSLPVA</sequence>
<reference evidence="2 3" key="1">
    <citation type="submission" date="2020-10" db="EMBL/GenBank/DDBJ databases">
        <title>Sequencing the genomes of 1000 actinobacteria strains.</title>
        <authorList>
            <person name="Klenk H.-P."/>
        </authorList>
    </citation>
    <scope>NUCLEOTIDE SEQUENCE [LARGE SCALE GENOMIC DNA]</scope>
    <source>
        <strain evidence="2 3">DSM 43173</strain>
    </source>
</reference>
<feature type="compositionally biased region" description="Low complexity" evidence="1">
    <location>
        <begin position="322"/>
        <end position="333"/>
    </location>
</feature>
<dbReference type="Pfam" id="PF14100">
    <property type="entry name" value="DUF6807"/>
    <property type="match status" value="1"/>
</dbReference>
<protein>
    <recommendedName>
        <fullName evidence="4">Oxidoreductase</fullName>
    </recommendedName>
</protein>